<dbReference type="EMBL" id="KK198763">
    <property type="protein sequence ID" value="KCW46744.1"/>
    <property type="molecule type" value="Genomic_DNA"/>
</dbReference>
<dbReference type="Gramene" id="KCW46744">
    <property type="protein sequence ID" value="KCW46744"/>
    <property type="gene ID" value="EUGRSUZ_K00559"/>
</dbReference>
<gene>
    <name evidence="1" type="ORF">EUGRSUZ_K00559</name>
</gene>
<sequence>MHGQFIQYNGGPLICGYNQVQVRRLHAQLNHGLWIISTFSCIPRVDEVIEGILPDVSQDGQRSQQASSID</sequence>
<proteinExistence type="predicted"/>
<reference evidence="1" key="1">
    <citation type="submission" date="2013-07" db="EMBL/GenBank/DDBJ databases">
        <title>The genome of Eucalyptus grandis.</title>
        <authorList>
            <person name="Schmutz J."/>
            <person name="Hayes R."/>
            <person name="Myburg A."/>
            <person name="Tuskan G."/>
            <person name="Grattapaglia D."/>
            <person name="Rokhsar D.S."/>
        </authorList>
    </citation>
    <scope>NUCLEOTIDE SEQUENCE</scope>
    <source>
        <tissue evidence="1">Leaf extractions</tissue>
    </source>
</reference>
<accession>A0A058ZZ56</accession>
<name>A0A058ZZ56_EUCGR</name>
<dbReference type="AlphaFoldDB" id="A0A058ZZ56"/>
<organism evidence="1">
    <name type="scientific">Eucalyptus grandis</name>
    <name type="common">Flooded gum</name>
    <dbReference type="NCBI Taxonomy" id="71139"/>
    <lineage>
        <taxon>Eukaryota</taxon>
        <taxon>Viridiplantae</taxon>
        <taxon>Streptophyta</taxon>
        <taxon>Embryophyta</taxon>
        <taxon>Tracheophyta</taxon>
        <taxon>Spermatophyta</taxon>
        <taxon>Magnoliopsida</taxon>
        <taxon>eudicotyledons</taxon>
        <taxon>Gunneridae</taxon>
        <taxon>Pentapetalae</taxon>
        <taxon>rosids</taxon>
        <taxon>malvids</taxon>
        <taxon>Myrtales</taxon>
        <taxon>Myrtaceae</taxon>
        <taxon>Myrtoideae</taxon>
        <taxon>Eucalypteae</taxon>
        <taxon>Eucalyptus</taxon>
    </lineage>
</organism>
<protein>
    <submittedName>
        <fullName evidence="1">Uncharacterized protein</fullName>
    </submittedName>
</protein>
<dbReference type="InParanoid" id="A0A058ZZ56"/>
<evidence type="ECO:0000313" key="1">
    <source>
        <dbReference type="EMBL" id="KCW46744.1"/>
    </source>
</evidence>